<dbReference type="Proteomes" id="UP001597018">
    <property type="component" value="Unassembled WGS sequence"/>
</dbReference>
<sequence length="60" mass="6245">MADLAMLALSLVAVVAVFVALRNEDDGSGEKNSDKGESGRARSSQRDSGVLGVSGRPQLR</sequence>
<keyword evidence="3" id="KW-1185">Reference proteome</keyword>
<feature type="compositionally biased region" description="Basic and acidic residues" evidence="1">
    <location>
        <begin position="25"/>
        <end position="40"/>
    </location>
</feature>
<evidence type="ECO:0000256" key="1">
    <source>
        <dbReference type="SAM" id="MobiDB-lite"/>
    </source>
</evidence>
<organism evidence="2 3">
    <name type="scientific">Saccharopolyspora rosea</name>
    <dbReference type="NCBI Taxonomy" id="524884"/>
    <lineage>
        <taxon>Bacteria</taxon>
        <taxon>Bacillati</taxon>
        <taxon>Actinomycetota</taxon>
        <taxon>Actinomycetes</taxon>
        <taxon>Pseudonocardiales</taxon>
        <taxon>Pseudonocardiaceae</taxon>
        <taxon>Saccharopolyspora</taxon>
    </lineage>
</organism>
<reference evidence="3" key="1">
    <citation type="journal article" date="2019" name="Int. J. Syst. Evol. Microbiol.">
        <title>The Global Catalogue of Microorganisms (GCM) 10K type strain sequencing project: providing services to taxonomists for standard genome sequencing and annotation.</title>
        <authorList>
            <consortium name="The Broad Institute Genomics Platform"/>
            <consortium name="The Broad Institute Genome Sequencing Center for Infectious Disease"/>
            <person name="Wu L."/>
            <person name="Ma J."/>
        </authorList>
    </citation>
    <scope>NUCLEOTIDE SEQUENCE [LARGE SCALE GENOMIC DNA]</scope>
    <source>
        <strain evidence="3">CCUG 56401</strain>
    </source>
</reference>
<accession>A0ABW3FLM4</accession>
<dbReference type="RefSeq" id="WP_263250212.1">
    <property type="nucleotide sequence ID" value="NZ_BAABLT010000034.1"/>
</dbReference>
<name>A0ABW3FLM4_9PSEU</name>
<evidence type="ECO:0000313" key="3">
    <source>
        <dbReference type="Proteomes" id="UP001597018"/>
    </source>
</evidence>
<protein>
    <submittedName>
        <fullName evidence="2">Uncharacterized protein</fullName>
    </submittedName>
</protein>
<proteinExistence type="predicted"/>
<feature type="region of interest" description="Disordered" evidence="1">
    <location>
        <begin position="25"/>
        <end position="60"/>
    </location>
</feature>
<comment type="caution">
    <text evidence="2">The sequence shown here is derived from an EMBL/GenBank/DDBJ whole genome shotgun (WGS) entry which is preliminary data.</text>
</comment>
<gene>
    <name evidence="2" type="ORF">ACFQ16_00190</name>
</gene>
<evidence type="ECO:0000313" key="2">
    <source>
        <dbReference type="EMBL" id="MFD0918150.1"/>
    </source>
</evidence>
<dbReference type="EMBL" id="JBHTIW010000001">
    <property type="protein sequence ID" value="MFD0918150.1"/>
    <property type="molecule type" value="Genomic_DNA"/>
</dbReference>